<comment type="subcellular location">
    <subcellularLocation>
        <location evidence="8">Cytoplasm</location>
    </subcellularLocation>
</comment>
<dbReference type="Gene3D" id="3.40.50.620">
    <property type="entry name" value="HUPs"/>
    <property type="match status" value="1"/>
</dbReference>
<comment type="miscellaneous">
    <text evidence="8">The reaction proceeds by a bi uni uni bi ping pong mechanism.</text>
</comment>
<feature type="binding site" evidence="8">
    <location>
        <position position="62"/>
    </location>
    <ligand>
        <name>(R)-pantoate</name>
        <dbReference type="ChEBI" id="CHEBI:15980"/>
    </ligand>
</feature>
<evidence type="ECO:0000313" key="9">
    <source>
        <dbReference type="EMBL" id="BDD07679.1"/>
    </source>
</evidence>
<dbReference type="GO" id="GO:0015940">
    <property type="term" value="P:pantothenate biosynthetic process"/>
    <property type="evidence" value="ECO:0007669"/>
    <property type="project" value="UniProtKB-UniRule"/>
</dbReference>
<evidence type="ECO:0000256" key="4">
    <source>
        <dbReference type="ARBA" id="ARBA00022655"/>
    </source>
</evidence>
<feature type="active site" description="Proton donor" evidence="8">
    <location>
        <position position="38"/>
    </location>
</feature>
<protein>
    <recommendedName>
        <fullName evidence="8">Pantothenate synthetase</fullName>
        <shortName evidence="8">PS</shortName>
        <ecNumber evidence="8">6.3.2.1</ecNumber>
    </recommendedName>
    <alternativeName>
        <fullName evidence="8">Pantoate--beta-alanine ligase</fullName>
    </alternativeName>
    <alternativeName>
        <fullName evidence="8">Pantoate-activating enzyme</fullName>
    </alternativeName>
</protein>
<evidence type="ECO:0000313" key="10">
    <source>
        <dbReference type="Proteomes" id="UP001348817"/>
    </source>
</evidence>
<feature type="binding site" evidence="8">
    <location>
        <begin position="186"/>
        <end position="189"/>
    </location>
    <ligand>
        <name>ATP</name>
        <dbReference type="ChEBI" id="CHEBI:30616"/>
    </ligand>
</feature>
<dbReference type="RefSeq" id="WP_338392992.1">
    <property type="nucleotide sequence ID" value="NZ_AP025314.1"/>
</dbReference>
<feature type="binding site" evidence="8">
    <location>
        <begin position="31"/>
        <end position="38"/>
    </location>
    <ligand>
        <name>ATP</name>
        <dbReference type="ChEBI" id="CHEBI:30616"/>
    </ligand>
</feature>
<dbReference type="EMBL" id="AP025314">
    <property type="protein sequence ID" value="BDD07679.1"/>
    <property type="molecule type" value="Genomic_DNA"/>
</dbReference>
<evidence type="ECO:0000256" key="3">
    <source>
        <dbReference type="ARBA" id="ARBA00022598"/>
    </source>
</evidence>
<evidence type="ECO:0000256" key="2">
    <source>
        <dbReference type="ARBA" id="ARBA00009256"/>
    </source>
</evidence>
<sequence length="283" mass="31629">MTFVLRSPDELKAFIKARKSQGQSIGFVPTMGALHEGHLTLARASKRENDVTVCSVFVNPAQFNNADDLKNYPRTEKNDTDMLGKVGCDAVFIPSAQDMYPQEKPTLGFDFGQAERVMEGRFRPGHFNGVGIIVSKLFNMVSPDKAYFGEKDFQQLAIIRILAKELCFGIDIIGVPTVRETDGLAMSSRNRRLTDEERQIAPDIYKILTEAKKDAKEGASLKDVKESVLRKFAKSEALDLEYFEIVNADSLQPIENWCDAERAQACVAAFLGQVRLIDNINLK</sequence>
<dbReference type="PANTHER" id="PTHR21299:SF1">
    <property type="entry name" value="PANTOATE--BETA-ALANINE LIGASE"/>
    <property type="match status" value="1"/>
</dbReference>
<keyword evidence="4 8" id="KW-0566">Pantothenate biosynthesis</keyword>
<dbReference type="InterPro" id="IPR014729">
    <property type="entry name" value="Rossmann-like_a/b/a_fold"/>
</dbReference>
<keyword evidence="8" id="KW-0963">Cytoplasm</keyword>
<keyword evidence="3 8" id="KW-0436">Ligase</keyword>
<keyword evidence="6 8" id="KW-0067">ATP-binding</keyword>
<accession>A0AAU9C6R2</accession>
<dbReference type="GO" id="GO:0005829">
    <property type="term" value="C:cytosol"/>
    <property type="evidence" value="ECO:0007669"/>
    <property type="project" value="TreeGrafter"/>
</dbReference>
<dbReference type="GO" id="GO:0005524">
    <property type="term" value="F:ATP binding"/>
    <property type="evidence" value="ECO:0007669"/>
    <property type="project" value="UniProtKB-KW"/>
</dbReference>
<comment type="pathway">
    <text evidence="1 8">Cofactor biosynthesis; (R)-pantothenate biosynthesis; (R)-pantothenate from (R)-pantoate and beta-alanine: step 1/1.</text>
</comment>
<gene>
    <name evidence="8 9" type="primary">panC</name>
    <name evidence="9" type="ORF">FUAX_01110</name>
</gene>
<dbReference type="Pfam" id="PF02569">
    <property type="entry name" value="Pantoate_ligase"/>
    <property type="match status" value="1"/>
</dbReference>
<name>A0AAU9C6R2_9BACT</name>
<comment type="similarity">
    <text evidence="2 8">Belongs to the pantothenate synthetase family.</text>
</comment>
<dbReference type="SUPFAM" id="SSF52374">
    <property type="entry name" value="Nucleotidylyl transferase"/>
    <property type="match status" value="1"/>
</dbReference>
<dbReference type="PANTHER" id="PTHR21299">
    <property type="entry name" value="CYTIDYLATE KINASE/PANTOATE-BETA-ALANINE LIGASE"/>
    <property type="match status" value="1"/>
</dbReference>
<keyword evidence="5 8" id="KW-0547">Nucleotide-binding</keyword>
<dbReference type="Proteomes" id="UP001348817">
    <property type="component" value="Chromosome"/>
</dbReference>
<feature type="binding site" evidence="8">
    <location>
        <position position="178"/>
    </location>
    <ligand>
        <name>ATP</name>
        <dbReference type="ChEBI" id="CHEBI:30616"/>
    </ligand>
</feature>
<comment type="function">
    <text evidence="8">Catalyzes the condensation of pantoate with beta-alanine in an ATP-dependent reaction via a pantoyl-adenylate intermediate.</text>
</comment>
<evidence type="ECO:0000256" key="8">
    <source>
        <dbReference type="HAMAP-Rule" id="MF_00158"/>
    </source>
</evidence>
<dbReference type="AlphaFoldDB" id="A0AAU9C6R2"/>
<dbReference type="CDD" id="cd00560">
    <property type="entry name" value="PanC"/>
    <property type="match status" value="1"/>
</dbReference>
<dbReference type="NCBIfam" id="TIGR00018">
    <property type="entry name" value="panC"/>
    <property type="match status" value="1"/>
</dbReference>
<evidence type="ECO:0000256" key="1">
    <source>
        <dbReference type="ARBA" id="ARBA00004990"/>
    </source>
</evidence>
<organism evidence="9 10">
    <name type="scientific">Fulvitalea axinellae</name>
    <dbReference type="NCBI Taxonomy" id="1182444"/>
    <lineage>
        <taxon>Bacteria</taxon>
        <taxon>Pseudomonadati</taxon>
        <taxon>Bacteroidota</taxon>
        <taxon>Cytophagia</taxon>
        <taxon>Cytophagales</taxon>
        <taxon>Persicobacteraceae</taxon>
        <taxon>Fulvitalea</taxon>
    </lineage>
</organism>
<keyword evidence="10" id="KW-1185">Reference proteome</keyword>
<feature type="binding site" evidence="8">
    <location>
        <position position="62"/>
    </location>
    <ligand>
        <name>beta-alanine</name>
        <dbReference type="ChEBI" id="CHEBI:57966"/>
    </ligand>
</feature>
<feature type="binding site" evidence="8">
    <location>
        <position position="155"/>
    </location>
    <ligand>
        <name>(R)-pantoate</name>
        <dbReference type="ChEBI" id="CHEBI:15980"/>
    </ligand>
</feature>
<dbReference type="Gene3D" id="3.30.1300.10">
    <property type="entry name" value="Pantoate-beta-alanine ligase, C-terminal domain"/>
    <property type="match status" value="1"/>
</dbReference>
<dbReference type="InterPro" id="IPR003721">
    <property type="entry name" value="Pantoate_ligase"/>
</dbReference>
<dbReference type="KEGG" id="fax:FUAX_01110"/>
<proteinExistence type="inferred from homology"/>
<evidence type="ECO:0000256" key="7">
    <source>
        <dbReference type="ARBA" id="ARBA00048258"/>
    </source>
</evidence>
<evidence type="ECO:0000256" key="6">
    <source>
        <dbReference type="ARBA" id="ARBA00022840"/>
    </source>
</evidence>
<dbReference type="EC" id="6.3.2.1" evidence="8"/>
<dbReference type="HAMAP" id="MF_00158">
    <property type="entry name" value="PanC"/>
    <property type="match status" value="1"/>
</dbReference>
<comment type="catalytic activity">
    <reaction evidence="7 8">
        <text>(R)-pantoate + beta-alanine + ATP = (R)-pantothenate + AMP + diphosphate + H(+)</text>
        <dbReference type="Rhea" id="RHEA:10912"/>
        <dbReference type="ChEBI" id="CHEBI:15378"/>
        <dbReference type="ChEBI" id="CHEBI:15980"/>
        <dbReference type="ChEBI" id="CHEBI:29032"/>
        <dbReference type="ChEBI" id="CHEBI:30616"/>
        <dbReference type="ChEBI" id="CHEBI:33019"/>
        <dbReference type="ChEBI" id="CHEBI:57966"/>
        <dbReference type="ChEBI" id="CHEBI:456215"/>
        <dbReference type="EC" id="6.3.2.1"/>
    </reaction>
</comment>
<feature type="binding site" evidence="8">
    <location>
        <begin position="149"/>
        <end position="152"/>
    </location>
    <ligand>
        <name>ATP</name>
        <dbReference type="ChEBI" id="CHEBI:30616"/>
    </ligand>
</feature>
<reference evidence="9 10" key="1">
    <citation type="submission" date="2021-12" db="EMBL/GenBank/DDBJ databases">
        <title>Genome sequencing of bacteria with rrn-lacking chromosome and rrn-plasmid.</title>
        <authorList>
            <person name="Anda M."/>
            <person name="Iwasaki W."/>
        </authorList>
    </citation>
    <scope>NUCLEOTIDE SEQUENCE [LARGE SCALE GENOMIC DNA]</scope>
    <source>
        <strain evidence="9 10">DSM 100852</strain>
    </source>
</reference>
<dbReference type="GO" id="GO:0004592">
    <property type="term" value="F:pantoate-beta-alanine ligase activity"/>
    <property type="evidence" value="ECO:0007669"/>
    <property type="project" value="UniProtKB-UniRule"/>
</dbReference>
<comment type="subunit">
    <text evidence="8">Homodimer.</text>
</comment>
<evidence type="ECO:0000256" key="5">
    <source>
        <dbReference type="ARBA" id="ARBA00022741"/>
    </source>
</evidence>
<dbReference type="InterPro" id="IPR042176">
    <property type="entry name" value="Pantoate_ligase_C"/>
</dbReference>